<comment type="catalytic activity">
    <reaction evidence="1">
        <text>[L-4-(L-arginin-2-N-yl)aspartate](n) + H2O = [L-4-(L-arginin-2-N-yl)aspartate](n-1) + L-4-(L-arginin-2-N-yl)aspartate</text>
        <dbReference type="Rhea" id="RHEA:12845"/>
        <dbReference type="Rhea" id="RHEA-COMP:13728"/>
        <dbReference type="Rhea" id="RHEA-COMP:13734"/>
        <dbReference type="ChEBI" id="CHEBI:15377"/>
        <dbReference type="ChEBI" id="CHEBI:137986"/>
        <dbReference type="ChEBI" id="CHEBI:137991"/>
        <dbReference type="EC" id="3.4.15.6"/>
    </reaction>
</comment>
<proteinExistence type="inferred from homology"/>
<keyword evidence="6" id="KW-0645">Protease</keyword>
<dbReference type="NCBIfam" id="TIGR02069">
    <property type="entry name" value="cyanophycinase"/>
    <property type="match status" value="1"/>
</dbReference>
<dbReference type="Proteomes" id="UP001253458">
    <property type="component" value="Unassembled WGS sequence"/>
</dbReference>
<name>A0AAJ2C9R1_ACIDE</name>
<sequence length="337" mass="35859">MHFAQAQPATAGAPWVAAPASLVASPALPGATTVPTPPAAPLAAQPPSAQAGSANAARLAAVLRLFVRPQGHLLIVGGGETPVSVQQRFVALAGAENARIAVFPMASSKSDEEALEVARDFSRLGAFAQVVDIRPGEANSAAVVQMLEGFTGFWFSGGDQSRLSTLLVGTRALQTIESRYVAGAVVGGTSAGASVMSRLMLTGKWRAPRNSDEEEQVNIARGMKELAPGFGLFRGAIVDQHFMHRARYNRLISAVLDHPQLIGVGIDEETALLVRPDGLWEVLGNYYVKLFDARRAQIVDDDGPMAKAADIRMHVLPEGGLFDPQRRRVTFQETHIP</sequence>
<accession>A0AAJ2C9R1</accession>
<dbReference type="GO" id="GO:0008236">
    <property type="term" value="F:serine-type peptidase activity"/>
    <property type="evidence" value="ECO:0007669"/>
    <property type="project" value="UniProtKB-KW"/>
</dbReference>
<dbReference type="GO" id="GO:0004180">
    <property type="term" value="F:carboxypeptidase activity"/>
    <property type="evidence" value="ECO:0007669"/>
    <property type="project" value="UniProtKB-KW"/>
</dbReference>
<dbReference type="GO" id="GO:0006508">
    <property type="term" value="P:proteolysis"/>
    <property type="evidence" value="ECO:0007669"/>
    <property type="project" value="UniProtKB-KW"/>
</dbReference>
<dbReference type="GO" id="GO:0008241">
    <property type="term" value="F:peptidyl-dipeptidase activity"/>
    <property type="evidence" value="ECO:0007669"/>
    <property type="project" value="UniProtKB-EC"/>
</dbReference>
<dbReference type="PANTHER" id="PTHR36175">
    <property type="entry name" value="CYANOPHYCINASE"/>
    <property type="match status" value="1"/>
</dbReference>
<keyword evidence="7 9" id="KW-0378">Hydrolase</keyword>
<evidence type="ECO:0000256" key="1">
    <source>
        <dbReference type="ARBA" id="ARBA00001092"/>
    </source>
</evidence>
<dbReference type="EMBL" id="JAVDTL010000005">
    <property type="protein sequence ID" value="MDR6768266.1"/>
    <property type="molecule type" value="Genomic_DNA"/>
</dbReference>
<organism evidence="9 12">
    <name type="scientific">Acidovorax delafieldii</name>
    <name type="common">Pseudomonas delafieldii</name>
    <dbReference type="NCBI Taxonomy" id="47920"/>
    <lineage>
        <taxon>Bacteria</taxon>
        <taxon>Pseudomonadati</taxon>
        <taxon>Pseudomonadota</taxon>
        <taxon>Betaproteobacteria</taxon>
        <taxon>Burkholderiales</taxon>
        <taxon>Comamonadaceae</taxon>
        <taxon>Acidovorax</taxon>
    </lineage>
</organism>
<evidence type="ECO:0000313" key="10">
    <source>
        <dbReference type="EMBL" id="MDR6837704.1"/>
    </source>
</evidence>
<comment type="caution">
    <text evidence="9">The sequence shown here is derived from an EMBL/GenBank/DDBJ whole genome shotgun (WGS) entry which is preliminary data.</text>
</comment>
<evidence type="ECO:0000256" key="2">
    <source>
        <dbReference type="ARBA" id="ARBA00002039"/>
    </source>
</evidence>
<comment type="similarity">
    <text evidence="3">Belongs to the peptidase S51 family.</text>
</comment>
<dbReference type="CDD" id="cd03145">
    <property type="entry name" value="GAT1_cyanophycinase"/>
    <property type="match status" value="1"/>
</dbReference>
<evidence type="ECO:0000256" key="3">
    <source>
        <dbReference type="ARBA" id="ARBA00006534"/>
    </source>
</evidence>
<reference evidence="9 11" key="1">
    <citation type="submission" date="2023-07" db="EMBL/GenBank/DDBJ databases">
        <title>Sorghum-associated microbial communities from plants grown in Nebraska, USA.</title>
        <authorList>
            <person name="Schachtman D."/>
        </authorList>
    </citation>
    <scope>NUCLEOTIDE SEQUENCE</scope>
    <source>
        <strain evidence="10 11">BE105</strain>
        <strain evidence="9">BE69</strain>
    </source>
</reference>
<dbReference type="EC" id="3.4.15.6" evidence="4"/>
<dbReference type="InterPro" id="IPR029062">
    <property type="entry name" value="Class_I_gatase-like"/>
</dbReference>
<dbReference type="SUPFAM" id="SSF52317">
    <property type="entry name" value="Class I glutamine amidotransferase-like"/>
    <property type="match status" value="1"/>
</dbReference>
<evidence type="ECO:0000256" key="7">
    <source>
        <dbReference type="ARBA" id="ARBA00022801"/>
    </source>
</evidence>
<keyword evidence="11" id="KW-1185">Reference proteome</keyword>
<keyword evidence="8" id="KW-0720">Serine protease</keyword>
<dbReference type="EMBL" id="JAVDTS010000003">
    <property type="protein sequence ID" value="MDR6837704.1"/>
    <property type="molecule type" value="Genomic_DNA"/>
</dbReference>
<evidence type="ECO:0000256" key="4">
    <source>
        <dbReference type="ARBA" id="ARBA00013115"/>
    </source>
</evidence>
<evidence type="ECO:0000313" key="9">
    <source>
        <dbReference type="EMBL" id="MDR6768266.1"/>
    </source>
</evidence>
<evidence type="ECO:0000313" key="12">
    <source>
        <dbReference type="Proteomes" id="UP001253458"/>
    </source>
</evidence>
<keyword evidence="9" id="KW-0121">Carboxypeptidase</keyword>
<evidence type="ECO:0000256" key="6">
    <source>
        <dbReference type="ARBA" id="ARBA00022670"/>
    </source>
</evidence>
<dbReference type="InterPro" id="IPR005320">
    <property type="entry name" value="Peptidase_S51"/>
</dbReference>
<dbReference type="Pfam" id="PF03575">
    <property type="entry name" value="Peptidase_S51"/>
    <property type="match status" value="1"/>
</dbReference>
<protein>
    <recommendedName>
        <fullName evidence="5">Cyanophycinase</fullName>
        <ecNumber evidence="4">3.4.15.6</ecNumber>
    </recommendedName>
</protein>
<comment type="function">
    <text evidence="2">Exopeptidase that catalyzes the hydrolytic cleavage of multi-L-arginyl-poly-L-aspartic acid (cyanophycin; a water-insoluble reserve polymer) into aspartate-arginine dipeptides.</text>
</comment>
<gene>
    <name evidence="9" type="ORF">J2W88_003568</name>
    <name evidence="10" type="ORF">J2W93_002542</name>
</gene>
<dbReference type="RefSeq" id="WP_209818146.1">
    <property type="nucleotide sequence ID" value="NZ_JAVDTL010000005.1"/>
</dbReference>
<dbReference type="PANTHER" id="PTHR36175:SF1">
    <property type="entry name" value="CYANOPHYCINASE"/>
    <property type="match status" value="1"/>
</dbReference>
<evidence type="ECO:0000256" key="8">
    <source>
        <dbReference type="ARBA" id="ARBA00022825"/>
    </source>
</evidence>
<evidence type="ECO:0000313" key="11">
    <source>
        <dbReference type="Proteomes" id="UP001249076"/>
    </source>
</evidence>
<dbReference type="InterPro" id="IPR011811">
    <property type="entry name" value="Peptidase_S51_cyanophycinase"/>
</dbReference>
<dbReference type="AlphaFoldDB" id="A0AAJ2C9R1"/>
<dbReference type="Gene3D" id="3.40.50.880">
    <property type="match status" value="1"/>
</dbReference>
<evidence type="ECO:0000256" key="5">
    <source>
        <dbReference type="ARBA" id="ARBA00015719"/>
    </source>
</evidence>
<dbReference type="Proteomes" id="UP001249076">
    <property type="component" value="Unassembled WGS sequence"/>
</dbReference>